<protein>
    <submittedName>
        <fullName evidence="7">Histidinol-phosphatase, inositol monophosphatase family</fullName>
    </submittedName>
</protein>
<comment type="similarity">
    <text evidence="2">Belongs to the inositol monophosphatase superfamily.</text>
</comment>
<reference evidence="7 8" key="1">
    <citation type="submission" date="2016-11" db="EMBL/GenBank/DDBJ databases">
        <authorList>
            <person name="Jaros S."/>
            <person name="Januszkiewicz K."/>
            <person name="Wedrychowicz H."/>
        </authorList>
    </citation>
    <scope>NUCLEOTIDE SEQUENCE [LARGE SCALE GENOMIC DNA]</scope>
    <source>
        <strain evidence="7 8">DSM 29589</strain>
    </source>
</reference>
<gene>
    <name evidence="7" type="ORF">SAMN05444398_101774</name>
</gene>
<dbReference type="PANTHER" id="PTHR43200">
    <property type="entry name" value="PHOSPHATASE"/>
    <property type="match status" value="1"/>
</dbReference>
<dbReference type="PRINTS" id="PR00377">
    <property type="entry name" value="IMPHPHTASES"/>
</dbReference>
<evidence type="ECO:0000313" key="7">
    <source>
        <dbReference type="EMBL" id="SHL15212.1"/>
    </source>
</evidence>
<dbReference type="Pfam" id="PF00459">
    <property type="entry name" value="Inositol_P"/>
    <property type="match status" value="1"/>
</dbReference>
<evidence type="ECO:0000313" key="8">
    <source>
        <dbReference type="Proteomes" id="UP000183974"/>
    </source>
</evidence>
<dbReference type="GO" id="GO:0016791">
    <property type="term" value="F:phosphatase activity"/>
    <property type="evidence" value="ECO:0007669"/>
    <property type="project" value="UniProtKB-ARBA"/>
</dbReference>
<dbReference type="CDD" id="cd01641">
    <property type="entry name" value="Bacterial_IMPase_like_1"/>
    <property type="match status" value="1"/>
</dbReference>
<dbReference type="OrthoDB" id="9785695at2"/>
<sequence>MPDTADLRRYLDMALDITEAASRIALSHFNGAFEIVTKSDASPVTVADQETEQAIRAALQQVFPEDGIFGEEYGTEGLNNETVWVVDPIDGTRSFIAGVPLFGMLLAMTRNEIPQLGICRLPALGQVYAGARGLGATRNGSPIQVSDCNRLNDAMLFINEGEKIYAEDPALFDRLMAAGRLRRLAYDCQPHALMAAGQVDAVVDFDLKPYDYLAMVPIIEEAGGVVTDWQGKPLDFSSDGRVVSAATPNLHAELLAMLAE</sequence>
<feature type="binding site" evidence="6">
    <location>
        <position position="90"/>
    </location>
    <ligand>
        <name>Mg(2+)</name>
        <dbReference type="ChEBI" id="CHEBI:18420"/>
        <label>2</label>
    </ligand>
</feature>
<dbReference type="AlphaFoldDB" id="A0A1M6YAS1"/>
<evidence type="ECO:0000256" key="2">
    <source>
        <dbReference type="ARBA" id="ARBA00009759"/>
    </source>
</evidence>
<dbReference type="EMBL" id="FRBR01000001">
    <property type="protein sequence ID" value="SHL15212.1"/>
    <property type="molecule type" value="Genomic_DNA"/>
</dbReference>
<comment type="cofactor">
    <cofactor evidence="1 6">
        <name>Mg(2+)</name>
        <dbReference type="ChEBI" id="CHEBI:18420"/>
    </cofactor>
</comment>
<feature type="binding site" evidence="6">
    <location>
        <position position="87"/>
    </location>
    <ligand>
        <name>Mg(2+)</name>
        <dbReference type="ChEBI" id="CHEBI:18420"/>
        <label>1</label>
        <note>catalytic</note>
    </ligand>
</feature>
<evidence type="ECO:0000256" key="6">
    <source>
        <dbReference type="PIRSR" id="PIRSR600760-2"/>
    </source>
</evidence>
<keyword evidence="3 6" id="KW-0479">Metal-binding</keyword>
<dbReference type="Gene3D" id="3.30.540.10">
    <property type="entry name" value="Fructose-1,6-Bisphosphatase, subunit A, domain 1"/>
    <property type="match status" value="1"/>
</dbReference>
<name>A0A1M6YAS1_9RHOB</name>
<dbReference type="InterPro" id="IPR000760">
    <property type="entry name" value="Inositol_monophosphatase-like"/>
</dbReference>
<dbReference type="GO" id="GO:0000105">
    <property type="term" value="P:L-histidine biosynthetic process"/>
    <property type="evidence" value="ECO:0007669"/>
    <property type="project" value="TreeGrafter"/>
</dbReference>
<keyword evidence="8" id="KW-1185">Reference proteome</keyword>
<accession>A0A1M6YAS1</accession>
<feature type="binding site" evidence="6">
    <location>
        <position position="211"/>
    </location>
    <ligand>
        <name>Mg(2+)</name>
        <dbReference type="ChEBI" id="CHEBI:18420"/>
        <label>1</label>
        <note>catalytic</note>
    </ligand>
</feature>
<feature type="binding site" evidence="6">
    <location>
        <position position="71"/>
    </location>
    <ligand>
        <name>Mg(2+)</name>
        <dbReference type="ChEBI" id="CHEBI:18420"/>
        <label>1</label>
        <note>catalytic</note>
    </ligand>
</feature>
<evidence type="ECO:0000256" key="1">
    <source>
        <dbReference type="ARBA" id="ARBA00001946"/>
    </source>
</evidence>
<evidence type="ECO:0000256" key="3">
    <source>
        <dbReference type="ARBA" id="ARBA00022723"/>
    </source>
</evidence>
<dbReference type="Gene3D" id="3.40.190.80">
    <property type="match status" value="1"/>
</dbReference>
<dbReference type="Proteomes" id="UP000183974">
    <property type="component" value="Unassembled WGS sequence"/>
</dbReference>
<dbReference type="InterPro" id="IPR051090">
    <property type="entry name" value="Inositol_monoP_superfamily"/>
</dbReference>
<keyword evidence="4" id="KW-0378">Hydrolase</keyword>
<organism evidence="7 8">
    <name type="scientific">Roseovarius pacificus</name>
    <dbReference type="NCBI Taxonomy" id="337701"/>
    <lineage>
        <taxon>Bacteria</taxon>
        <taxon>Pseudomonadati</taxon>
        <taxon>Pseudomonadota</taxon>
        <taxon>Alphaproteobacteria</taxon>
        <taxon>Rhodobacterales</taxon>
        <taxon>Roseobacteraceae</taxon>
        <taxon>Roseovarius</taxon>
    </lineage>
</organism>
<evidence type="ECO:0000256" key="4">
    <source>
        <dbReference type="ARBA" id="ARBA00022801"/>
    </source>
</evidence>
<evidence type="ECO:0000256" key="5">
    <source>
        <dbReference type="ARBA" id="ARBA00022842"/>
    </source>
</evidence>
<feature type="binding site" evidence="6">
    <location>
        <position position="89"/>
    </location>
    <ligand>
        <name>Mg(2+)</name>
        <dbReference type="ChEBI" id="CHEBI:18420"/>
        <label>1</label>
        <note>catalytic</note>
    </ligand>
</feature>
<dbReference type="RefSeq" id="WP_073032892.1">
    <property type="nucleotide sequence ID" value="NZ_BMLR01000001.1"/>
</dbReference>
<dbReference type="STRING" id="337701.SAMN05444398_101774"/>
<dbReference type="GO" id="GO:0046872">
    <property type="term" value="F:metal ion binding"/>
    <property type="evidence" value="ECO:0007669"/>
    <property type="project" value="UniProtKB-KW"/>
</dbReference>
<proteinExistence type="inferred from homology"/>
<dbReference type="PANTHER" id="PTHR43200:SF6">
    <property type="entry name" value="3'(2'),5'-BISPHOSPHATE NUCLEOTIDASE"/>
    <property type="match status" value="1"/>
</dbReference>
<dbReference type="SUPFAM" id="SSF56655">
    <property type="entry name" value="Carbohydrate phosphatase"/>
    <property type="match status" value="1"/>
</dbReference>
<keyword evidence="5 6" id="KW-0460">Magnesium</keyword>